<keyword evidence="3" id="KW-0810">Translation regulation</keyword>
<dbReference type="Gene3D" id="3.30.760.10">
    <property type="entry name" value="RNA Cap, Translation Initiation Factor Eif4e"/>
    <property type="match status" value="1"/>
</dbReference>
<accession>A0A7J7JK46</accession>
<dbReference type="GO" id="GO:0006417">
    <property type="term" value="P:regulation of translation"/>
    <property type="evidence" value="ECO:0007669"/>
    <property type="project" value="UniProtKB-KW"/>
</dbReference>
<dbReference type="PANTHER" id="PTHR11960:SF8">
    <property type="entry name" value="EUKARYOTIC TRANSLATION INITIATION FACTOR 4E1-RELATED"/>
    <property type="match status" value="1"/>
</dbReference>
<dbReference type="InterPro" id="IPR019770">
    <property type="entry name" value="TIF_eIF_4E_CS"/>
</dbReference>
<dbReference type="GO" id="GO:0016281">
    <property type="term" value="C:eukaryotic translation initiation factor 4F complex"/>
    <property type="evidence" value="ECO:0007669"/>
    <property type="project" value="TreeGrafter"/>
</dbReference>
<evidence type="ECO:0000256" key="7">
    <source>
        <dbReference type="SAM" id="MobiDB-lite"/>
    </source>
</evidence>
<evidence type="ECO:0000313" key="8">
    <source>
        <dbReference type="EMBL" id="KAF6025738.1"/>
    </source>
</evidence>
<dbReference type="EMBL" id="VXIV02002437">
    <property type="protein sequence ID" value="KAF6025738.1"/>
    <property type="molecule type" value="Genomic_DNA"/>
</dbReference>
<dbReference type="PROSITE" id="PS00813">
    <property type="entry name" value="IF4E"/>
    <property type="match status" value="1"/>
</dbReference>
<keyword evidence="5 6" id="KW-0648">Protein biosynthesis</keyword>
<name>A0A7J7JK46_BUGNE</name>
<evidence type="ECO:0000256" key="5">
    <source>
        <dbReference type="ARBA" id="ARBA00022917"/>
    </source>
</evidence>
<sequence>MATEDEPVTSLTSTKEGEDEDTGADPELLRKHPLENKWALWYFKNDRTKDWSENLKLVSTFEFIEDFWALYNYIQPASRLMSGCDYSVFKSGIQPAWEDERNKKGGRWMINLNKSQRNDELDRFWLEIVCMVYCCVLLEKPLETFSDDICGAVVNVRSKGDKVGVWTGNGANRDATLYIGRKLKERLQIPQQVIHRLPVA</sequence>
<comment type="caution">
    <text evidence="8">The sequence shown here is derived from an EMBL/GenBank/DDBJ whole genome shotgun (WGS) entry which is preliminary data.</text>
</comment>
<evidence type="ECO:0000256" key="3">
    <source>
        <dbReference type="ARBA" id="ARBA00022845"/>
    </source>
</evidence>
<dbReference type="GO" id="GO:0003743">
    <property type="term" value="F:translation initiation factor activity"/>
    <property type="evidence" value="ECO:0007669"/>
    <property type="project" value="UniProtKB-KW"/>
</dbReference>
<evidence type="ECO:0000256" key="4">
    <source>
        <dbReference type="ARBA" id="ARBA00022884"/>
    </source>
</evidence>
<keyword evidence="4 6" id="KW-0694">RNA-binding</keyword>
<evidence type="ECO:0000313" key="9">
    <source>
        <dbReference type="Proteomes" id="UP000593567"/>
    </source>
</evidence>
<dbReference type="Proteomes" id="UP000593567">
    <property type="component" value="Unassembled WGS sequence"/>
</dbReference>
<keyword evidence="9" id="KW-1185">Reference proteome</keyword>
<proteinExistence type="inferred from homology"/>
<keyword evidence="2 6" id="KW-0396">Initiation factor</keyword>
<feature type="region of interest" description="Disordered" evidence="7">
    <location>
        <begin position="1"/>
        <end position="27"/>
    </location>
</feature>
<dbReference type="InterPro" id="IPR001040">
    <property type="entry name" value="TIF_eIF_4E"/>
</dbReference>
<dbReference type="SUPFAM" id="SSF55418">
    <property type="entry name" value="eIF4e-like"/>
    <property type="match status" value="1"/>
</dbReference>
<evidence type="ECO:0000256" key="2">
    <source>
        <dbReference type="ARBA" id="ARBA00022540"/>
    </source>
</evidence>
<evidence type="ECO:0000256" key="1">
    <source>
        <dbReference type="ARBA" id="ARBA00009860"/>
    </source>
</evidence>
<comment type="similarity">
    <text evidence="1 6">Belongs to the eukaryotic initiation factor 4E family.</text>
</comment>
<dbReference type="GO" id="GO:0000340">
    <property type="term" value="F:RNA 7-methylguanosine cap binding"/>
    <property type="evidence" value="ECO:0007669"/>
    <property type="project" value="TreeGrafter"/>
</dbReference>
<dbReference type="PANTHER" id="PTHR11960">
    <property type="entry name" value="EUKARYOTIC TRANSLATION INITIATION FACTOR 4E RELATED"/>
    <property type="match status" value="1"/>
</dbReference>
<dbReference type="AlphaFoldDB" id="A0A7J7JK46"/>
<dbReference type="Pfam" id="PF01652">
    <property type="entry name" value="IF4E"/>
    <property type="match status" value="1"/>
</dbReference>
<reference evidence="8" key="1">
    <citation type="submission" date="2020-06" db="EMBL/GenBank/DDBJ databases">
        <title>Draft genome of Bugula neritina, a colonial animal packing powerful symbionts and potential medicines.</title>
        <authorList>
            <person name="Rayko M."/>
        </authorList>
    </citation>
    <scope>NUCLEOTIDE SEQUENCE [LARGE SCALE GENOMIC DNA]</scope>
    <source>
        <strain evidence="8">Kwan_BN1</strain>
    </source>
</reference>
<dbReference type="OrthoDB" id="590761at2759"/>
<protein>
    <submittedName>
        <fullName evidence="8">EIF4E</fullName>
    </submittedName>
</protein>
<organism evidence="8 9">
    <name type="scientific">Bugula neritina</name>
    <name type="common">Brown bryozoan</name>
    <name type="synonym">Sertularia neritina</name>
    <dbReference type="NCBI Taxonomy" id="10212"/>
    <lineage>
        <taxon>Eukaryota</taxon>
        <taxon>Metazoa</taxon>
        <taxon>Spiralia</taxon>
        <taxon>Lophotrochozoa</taxon>
        <taxon>Bryozoa</taxon>
        <taxon>Gymnolaemata</taxon>
        <taxon>Cheilostomatida</taxon>
        <taxon>Flustrina</taxon>
        <taxon>Buguloidea</taxon>
        <taxon>Bugulidae</taxon>
        <taxon>Bugula</taxon>
    </lineage>
</organism>
<dbReference type="InterPro" id="IPR023398">
    <property type="entry name" value="TIF_eIF4e-like"/>
</dbReference>
<evidence type="ECO:0000256" key="6">
    <source>
        <dbReference type="RuleBase" id="RU004374"/>
    </source>
</evidence>
<gene>
    <name evidence="8" type="ORF">EB796_015989</name>
</gene>